<dbReference type="InterPro" id="IPR036249">
    <property type="entry name" value="Thioredoxin-like_sf"/>
</dbReference>
<keyword evidence="5" id="KW-0560">Oxidoreductase</keyword>
<dbReference type="EC" id="1.11.1.24" evidence="2"/>
<dbReference type="InterPro" id="IPR050924">
    <property type="entry name" value="Peroxiredoxin_BCP/PrxQ"/>
</dbReference>
<feature type="chain" id="PRO_5031559866" description="thioredoxin-dependent peroxiredoxin" evidence="12">
    <location>
        <begin position="21"/>
        <end position="180"/>
    </location>
</feature>
<dbReference type="PANTHER" id="PTHR42801">
    <property type="entry name" value="THIOREDOXIN-DEPENDENT PEROXIDE REDUCTASE"/>
    <property type="match status" value="1"/>
</dbReference>
<sequence length="180" mass="18969">MTKIAAVLAALATLAFPASAFGELPAGSKAPMFSTQGALAGKGYAFNLQAALRKGPVVLYFYPKAFTHGCTLETKAFADAHDEFAAAGATVIGMSADDLDLLKRFSTEACRDKFAVATASPAIIDAYDVALELEGKASGMADRVSYVIGQDGRIAFVHSDMDYRDHVRLTLAAVKRLAAK</sequence>
<feature type="domain" description="Thioredoxin" evidence="13">
    <location>
        <begin position="24"/>
        <end position="179"/>
    </location>
</feature>
<dbReference type="GO" id="GO:0045454">
    <property type="term" value="P:cell redox homeostasis"/>
    <property type="evidence" value="ECO:0007669"/>
    <property type="project" value="TreeGrafter"/>
</dbReference>
<keyword evidence="7" id="KW-0676">Redox-active center</keyword>
<feature type="signal peptide" evidence="12">
    <location>
        <begin position="1"/>
        <end position="20"/>
    </location>
</feature>
<protein>
    <recommendedName>
        <fullName evidence="2">thioredoxin-dependent peroxiredoxin</fullName>
        <ecNumber evidence="2">1.11.1.24</ecNumber>
    </recommendedName>
    <alternativeName>
        <fullName evidence="8">Thioredoxin peroxidase</fullName>
    </alternativeName>
    <alternativeName>
        <fullName evidence="10">Thioredoxin-dependent peroxiredoxin Bcp</fullName>
    </alternativeName>
</protein>
<comment type="caution">
    <text evidence="14">The sequence shown here is derived from an EMBL/GenBank/DDBJ whole genome shotgun (WGS) entry which is preliminary data.</text>
</comment>
<evidence type="ECO:0000256" key="1">
    <source>
        <dbReference type="ARBA" id="ARBA00003330"/>
    </source>
</evidence>
<dbReference type="GO" id="GO:0005737">
    <property type="term" value="C:cytoplasm"/>
    <property type="evidence" value="ECO:0007669"/>
    <property type="project" value="TreeGrafter"/>
</dbReference>
<dbReference type="GO" id="GO:0034599">
    <property type="term" value="P:cellular response to oxidative stress"/>
    <property type="evidence" value="ECO:0007669"/>
    <property type="project" value="TreeGrafter"/>
</dbReference>
<evidence type="ECO:0000256" key="11">
    <source>
        <dbReference type="ARBA" id="ARBA00049091"/>
    </source>
</evidence>
<dbReference type="PROSITE" id="PS51352">
    <property type="entry name" value="THIOREDOXIN_2"/>
    <property type="match status" value="1"/>
</dbReference>
<evidence type="ECO:0000256" key="5">
    <source>
        <dbReference type="ARBA" id="ARBA00023002"/>
    </source>
</evidence>
<keyword evidence="12" id="KW-0732">Signal</keyword>
<dbReference type="SUPFAM" id="SSF52833">
    <property type="entry name" value="Thioredoxin-like"/>
    <property type="match status" value="1"/>
</dbReference>
<dbReference type="AlphaFoldDB" id="A0A7Y9XTQ4"/>
<keyword evidence="3" id="KW-0575">Peroxidase</keyword>
<evidence type="ECO:0000313" key="15">
    <source>
        <dbReference type="Proteomes" id="UP000522081"/>
    </source>
</evidence>
<dbReference type="InterPro" id="IPR000866">
    <property type="entry name" value="AhpC/TSA"/>
</dbReference>
<evidence type="ECO:0000256" key="8">
    <source>
        <dbReference type="ARBA" id="ARBA00032824"/>
    </source>
</evidence>
<dbReference type="Proteomes" id="UP000522081">
    <property type="component" value="Unassembled WGS sequence"/>
</dbReference>
<reference evidence="14 15" key="1">
    <citation type="submission" date="2020-07" db="EMBL/GenBank/DDBJ databases">
        <title>Genomic Encyclopedia of Type Strains, Phase IV (KMG-IV): sequencing the most valuable type-strain genomes for metagenomic binning, comparative biology and taxonomic classification.</title>
        <authorList>
            <person name="Goeker M."/>
        </authorList>
    </citation>
    <scope>NUCLEOTIDE SEQUENCE [LARGE SCALE GENOMIC DNA]</scope>
    <source>
        <strain evidence="14 15">DSM 29043</strain>
    </source>
</reference>
<keyword evidence="6" id="KW-1015">Disulfide bond</keyword>
<evidence type="ECO:0000256" key="7">
    <source>
        <dbReference type="ARBA" id="ARBA00023284"/>
    </source>
</evidence>
<keyword evidence="15" id="KW-1185">Reference proteome</keyword>
<evidence type="ECO:0000256" key="6">
    <source>
        <dbReference type="ARBA" id="ARBA00023157"/>
    </source>
</evidence>
<dbReference type="PANTHER" id="PTHR42801:SF4">
    <property type="entry name" value="AHPC_TSA FAMILY PROTEIN"/>
    <property type="match status" value="1"/>
</dbReference>
<proteinExistence type="inferred from homology"/>
<dbReference type="RefSeq" id="WP_179406273.1">
    <property type="nucleotide sequence ID" value="NZ_BMGF01000001.1"/>
</dbReference>
<organism evidence="14 15">
    <name type="scientific">Novosphingobium marinum</name>
    <dbReference type="NCBI Taxonomy" id="1514948"/>
    <lineage>
        <taxon>Bacteria</taxon>
        <taxon>Pseudomonadati</taxon>
        <taxon>Pseudomonadota</taxon>
        <taxon>Alphaproteobacteria</taxon>
        <taxon>Sphingomonadales</taxon>
        <taxon>Sphingomonadaceae</taxon>
        <taxon>Novosphingobium</taxon>
    </lineage>
</organism>
<dbReference type="Gene3D" id="3.40.30.10">
    <property type="entry name" value="Glutaredoxin"/>
    <property type="match status" value="1"/>
</dbReference>
<name>A0A7Y9XTQ4_9SPHN</name>
<evidence type="ECO:0000256" key="4">
    <source>
        <dbReference type="ARBA" id="ARBA00022862"/>
    </source>
</evidence>
<evidence type="ECO:0000256" key="10">
    <source>
        <dbReference type="ARBA" id="ARBA00042639"/>
    </source>
</evidence>
<evidence type="ECO:0000256" key="12">
    <source>
        <dbReference type="SAM" id="SignalP"/>
    </source>
</evidence>
<keyword evidence="4" id="KW-0049">Antioxidant</keyword>
<evidence type="ECO:0000256" key="2">
    <source>
        <dbReference type="ARBA" id="ARBA00013017"/>
    </source>
</evidence>
<dbReference type="EMBL" id="JACBZF010000001">
    <property type="protein sequence ID" value="NYH94345.1"/>
    <property type="molecule type" value="Genomic_DNA"/>
</dbReference>
<comment type="function">
    <text evidence="1">Thiol-specific peroxidase that catalyzes the reduction of hydrogen peroxide and organic hydroperoxides to water and alcohols, respectively. Plays a role in cell protection against oxidative stress by detoxifying peroxides and as sensor of hydrogen peroxide-mediated signaling events.</text>
</comment>
<evidence type="ECO:0000256" key="9">
    <source>
        <dbReference type="ARBA" id="ARBA00038489"/>
    </source>
</evidence>
<comment type="similarity">
    <text evidence="9">Belongs to the peroxiredoxin family. BCP/PrxQ subfamily.</text>
</comment>
<gene>
    <name evidence="14" type="ORF">FHS75_000650</name>
</gene>
<evidence type="ECO:0000256" key="3">
    <source>
        <dbReference type="ARBA" id="ARBA00022559"/>
    </source>
</evidence>
<dbReference type="CDD" id="cd03017">
    <property type="entry name" value="PRX_BCP"/>
    <property type="match status" value="1"/>
</dbReference>
<evidence type="ECO:0000259" key="13">
    <source>
        <dbReference type="PROSITE" id="PS51352"/>
    </source>
</evidence>
<accession>A0A7Y9XTQ4</accession>
<comment type="catalytic activity">
    <reaction evidence="11">
        <text>a hydroperoxide + [thioredoxin]-dithiol = an alcohol + [thioredoxin]-disulfide + H2O</text>
        <dbReference type="Rhea" id="RHEA:62620"/>
        <dbReference type="Rhea" id="RHEA-COMP:10698"/>
        <dbReference type="Rhea" id="RHEA-COMP:10700"/>
        <dbReference type="ChEBI" id="CHEBI:15377"/>
        <dbReference type="ChEBI" id="CHEBI:29950"/>
        <dbReference type="ChEBI" id="CHEBI:30879"/>
        <dbReference type="ChEBI" id="CHEBI:35924"/>
        <dbReference type="ChEBI" id="CHEBI:50058"/>
        <dbReference type="EC" id="1.11.1.24"/>
    </reaction>
</comment>
<dbReference type="Pfam" id="PF00578">
    <property type="entry name" value="AhpC-TSA"/>
    <property type="match status" value="1"/>
</dbReference>
<dbReference type="GO" id="GO:0008379">
    <property type="term" value="F:thioredoxin peroxidase activity"/>
    <property type="evidence" value="ECO:0007669"/>
    <property type="project" value="TreeGrafter"/>
</dbReference>
<evidence type="ECO:0000313" key="14">
    <source>
        <dbReference type="EMBL" id="NYH94345.1"/>
    </source>
</evidence>
<dbReference type="InterPro" id="IPR013766">
    <property type="entry name" value="Thioredoxin_domain"/>
</dbReference>